<dbReference type="InterPro" id="IPR020428">
    <property type="entry name" value="PFA-DSPs"/>
</dbReference>
<dbReference type="SUPFAM" id="SSF52799">
    <property type="entry name" value="(Phosphotyrosine protein) phosphatases II"/>
    <property type="match status" value="1"/>
</dbReference>
<reference evidence="5 6" key="1">
    <citation type="submission" date="2017-11" db="EMBL/GenBank/DDBJ databases">
        <title>The genome of Rhizophagus clarus HR1 reveals common genetic basis of auxotrophy among arbuscular mycorrhizal fungi.</title>
        <authorList>
            <person name="Kobayashi Y."/>
        </authorList>
    </citation>
    <scope>NUCLEOTIDE SEQUENCE [LARGE SCALE GENOMIC DNA]</scope>
    <source>
        <strain evidence="5 6">HR1</strain>
    </source>
</reference>
<comment type="caution">
    <text evidence="5">The sequence shown here is derived from an EMBL/GenBank/DDBJ whole genome shotgun (WGS) entry which is preliminary data.</text>
</comment>
<accession>A0A2Z6SL29</accession>
<dbReference type="InterPro" id="IPR029021">
    <property type="entry name" value="Prot-tyrosine_phosphatase-like"/>
</dbReference>
<dbReference type="GO" id="GO:0005737">
    <property type="term" value="C:cytoplasm"/>
    <property type="evidence" value="ECO:0007669"/>
    <property type="project" value="UniProtKB-SubCell"/>
</dbReference>
<name>A0A2Z6SL29_9GLOM</name>
<dbReference type="InterPro" id="IPR004861">
    <property type="entry name" value="Siw14-like"/>
</dbReference>
<evidence type="ECO:0000256" key="2">
    <source>
        <dbReference type="ARBA" id="ARBA00022490"/>
    </source>
</evidence>
<evidence type="ECO:0000256" key="3">
    <source>
        <dbReference type="ARBA" id="ARBA00022801"/>
    </source>
</evidence>
<proteinExistence type="predicted"/>
<dbReference type="PRINTS" id="PR01911">
    <property type="entry name" value="PFDSPHPHTASE"/>
</dbReference>
<feature type="compositionally biased region" description="Gly residues" evidence="4">
    <location>
        <begin position="502"/>
        <end position="512"/>
    </location>
</feature>
<dbReference type="PANTHER" id="PTHR31126:SF18">
    <property type="entry name" value="PROTEIN-TYROSINE-PHOSPHATASE"/>
    <property type="match status" value="1"/>
</dbReference>
<protein>
    <recommendedName>
        <fullName evidence="7">Tyrosine-protein phosphatase domain-containing protein</fullName>
    </recommendedName>
</protein>
<dbReference type="Gene3D" id="3.90.190.10">
    <property type="entry name" value="Protein tyrosine phosphatase superfamily"/>
    <property type="match status" value="1"/>
</dbReference>
<dbReference type="InterPro" id="IPR032710">
    <property type="entry name" value="NTF2-like_dom_sf"/>
</dbReference>
<evidence type="ECO:0000313" key="5">
    <source>
        <dbReference type="EMBL" id="GBC07169.1"/>
    </source>
</evidence>
<dbReference type="STRING" id="94130.A0A2Z6SL29"/>
<sequence>MLTPPEQFGIIEKGVYRSDMLHPSHFSFIKALQLKTALVLSPEVPTRAVLNFLEDNNIKLVHLGLSIWKPNLGWRPVSEELIKDGLEMALDVGNHPILVLCTSGIHETGTFVGCLRKLQNWNFSSIVAEYRSYAGNKVRYVNEQFIELFDMDLITLPHNLPSWFIEQQKLLTKIQIRIRMAIGEVWEQYKKQRDGDHFTDTASFVFVPTASGARGYDAVRQFLSAAYDSRIISVKEKVIIQTIGENSIVEESETTINFVSGDGAWIVPGVDSRYTIDNQVVIPTITSASFEGDRISSIRVYWDQASALKQLRLISDKNSWPIVSDRQIDAIRNISSAHLNPFGKTDHLAANIAKMNLNQQEVPSGRRPVHTSSRVNQPGGTGGKSTIFDDMSSDTYEGNVQRGKRLYSRVNQPGGTGGKTSSFFGDNDITSEDNTRRFNSNKNVSQFSIGDDDSQYDNSSISGSSKRRGKSQFESSVELGDDGGNPPPRSSVKPSSRILRPPGGGGSQFTFG</sequence>
<dbReference type="AlphaFoldDB" id="A0A2Z6SL29"/>
<feature type="compositionally biased region" description="Polar residues" evidence="4">
    <location>
        <begin position="437"/>
        <end position="448"/>
    </location>
</feature>
<comment type="subcellular location">
    <subcellularLocation>
        <location evidence="1">Cytoplasm</location>
    </subcellularLocation>
</comment>
<dbReference type="CDD" id="cd14501">
    <property type="entry name" value="PFA-DSP"/>
    <property type="match status" value="1"/>
</dbReference>
<evidence type="ECO:0000256" key="1">
    <source>
        <dbReference type="ARBA" id="ARBA00004496"/>
    </source>
</evidence>
<dbReference type="Proteomes" id="UP000247702">
    <property type="component" value="Unassembled WGS sequence"/>
</dbReference>
<dbReference type="EMBL" id="BEXD01004126">
    <property type="protein sequence ID" value="GBC07169.1"/>
    <property type="molecule type" value="Genomic_DNA"/>
</dbReference>
<dbReference type="SUPFAM" id="SSF54427">
    <property type="entry name" value="NTF2-like"/>
    <property type="match status" value="1"/>
</dbReference>
<organism evidence="5 6">
    <name type="scientific">Rhizophagus clarus</name>
    <dbReference type="NCBI Taxonomy" id="94130"/>
    <lineage>
        <taxon>Eukaryota</taxon>
        <taxon>Fungi</taxon>
        <taxon>Fungi incertae sedis</taxon>
        <taxon>Mucoromycota</taxon>
        <taxon>Glomeromycotina</taxon>
        <taxon>Glomeromycetes</taxon>
        <taxon>Glomerales</taxon>
        <taxon>Glomeraceae</taxon>
        <taxon>Rhizophagus</taxon>
    </lineage>
</organism>
<dbReference type="Gene3D" id="3.10.450.50">
    <property type="match status" value="1"/>
</dbReference>
<keyword evidence="2" id="KW-0963">Cytoplasm</keyword>
<evidence type="ECO:0000256" key="4">
    <source>
        <dbReference type="SAM" id="MobiDB-lite"/>
    </source>
</evidence>
<evidence type="ECO:0000313" key="6">
    <source>
        <dbReference type="Proteomes" id="UP000247702"/>
    </source>
</evidence>
<gene>
    <name evidence="5" type="ORF">RclHR1_00730018</name>
</gene>
<feature type="region of interest" description="Disordered" evidence="4">
    <location>
        <begin position="360"/>
        <end position="512"/>
    </location>
</feature>
<keyword evidence="3" id="KW-0378">Hydrolase</keyword>
<dbReference type="PANTHER" id="PTHR31126">
    <property type="entry name" value="TYROSINE-PROTEIN PHOSPHATASE"/>
    <property type="match status" value="1"/>
</dbReference>
<evidence type="ECO:0008006" key="7">
    <source>
        <dbReference type="Google" id="ProtNLM"/>
    </source>
</evidence>
<dbReference type="GO" id="GO:0016791">
    <property type="term" value="F:phosphatase activity"/>
    <property type="evidence" value="ECO:0007669"/>
    <property type="project" value="InterPro"/>
</dbReference>
<dbReference type="FunFam" id="3.90.190.10:FF:000035">
    <property type="entry name" value="Tyrosine phosphatase, putative"/>
    <property type="match status" value="1"/>
</dbReference>
<keyword evidence="6" id="KW-1185">Reference proteome</keyword>
<dbReference type="Pfam" id="PF03162">
    <property type="entry name" value="Y_phosphatase2"/>
    <property type="match status" value="1"/>
</dbReference>